<feature type="transmembrane region" description="Helical" evidence="7">
    <location>
        <begin position="21"/>
        <end position="52"/>
    </location>
</feature>
<dbReference type="InterPro" id="IPR032818">
    <property type="entry name" value="DedA-like"/>
</dbReference>
<dbReference type="eggNOG" id="COG0671">
    <property type="taxonomic scope" value="Bacteria"/>
</dbReference>
<evidence type="ECO:0000256" key="6">
    <source>
        <dbReference type="ARBA" id="ARBA00023136"/>
    </source>
</evidence>
<feature type="transmembrane region" description="Helical" evidence="7">
    <location>
        <begin position="209"/>
        <end position="228"/>
    </location>
</feature>
<dbReference type="Proteomes" id="UP000077787">
    <property type="component" value="Chromosome"/>
</dbReference>
<dbReference type="Pfam" id="PF01569">
    <property type="entry name" value="PAP2"/>
    <property type="match status" value="1"/>
</dbReference>
<organism evidence="9 10">
    <name type="scientific">Stutzerimonas stutzeri</name>
    <name type="common">Pseudomonas stutzeri</name>
    <dbReference type="NCBI Taxonomy" id="316"/>
    <lineage>
        <taxon>Bacteria</taxon>
        <taxon>Pseudomonadati</taxon>
        <taxon>Pseudomonadota</taxon>
        <taxon>Gammaproteobacteria</taxon>
        <taxon>Pseudomonadales</taxon>
        <taxon>Pseudomonadaceae</taxon>
        <taxon>Stutzerimonas</taxon>
    </lineage>
</organism>
<keyword evidence="5 7" id="KW-1133">Transmembrane helix</keyword>
<dbReference type="SMART" id="SM00014">
    <property type="entry name" value="acidPPc"/>
    <property type="match status" value="1"/>
</dbReference>
<dbReference type="AlphaFoldDB" id="A0A172WM36"/>
<feature type="transmembrane region" description="Helical" evidence="7">
    <location>
        <begin position="410"/>
        <end position="436"/>
    </location>
</feature>
<dbReference type="GO" id="GO:0005886">
    <property type="term" value="C:plasma membrane"/>
    <property type="evidence" value="ECO:0007669"/>
    <property type="project" value="UniProtKB-SubCell"/>
</dbReference>
<name>A0A172WM36_STUST</name>
<evidence type="ECO:0000256" key="7">
    <source>
        <dbReference type="SAM" id="Phobius"/>
    </source>
</evidence>
<reference evidence="9 10" key="1">
    <citation type="submission" date="2016-05" db="EMBL/GenBank/DDBJ databases">
        <title>Genome sequence of Pseudomonas stutzeri 273 and identification of the exopolysaccharide biosynthesis locus.</title>
        <authorList>
            <person name="Wu S."/>
            <person name="Sun C."/>
        </authorList>
    </citation>
    <scope>NUCLEOTIDE SEQUENCE [LARGE SCALE GENOMIC DNA]</scope>
    <source>
        <strain evidence="9 10">273</strain>
    </source>
</reference>
<dbReference type="PANTHER" id="PTHR30353:SF15">
    <property type="entry name" value="INNER MEMBRANE PROTEIN YABI"/>
    <property type="match status" value="1"/>
</dbReference>
<evidence type="ECO:0000256" key="5">
    <source>
        <dbReference type="ARBA" id="ARBA00022989"/>
    </source>
</evidence>
<keyword evidence="3" id="KW-1003">Cell membrane</keyword>
<evidence type="ECO:0000256" key="4">
    <source>
        <dbReference type="ARBA" id="ARBA00022692"/>
    </source>
</evidence>
<dbReference type="OrthoDB" id="9780918at2"/>
<keyword evidence="6 7" id="KW-0472">Membrane</keyword>
<dbReference type="Gene3D" id="1.20.144.10">
    <property type="entry name" value="Phosphatidic acid phosphatase type 2/haloperoxidase"/>
    <property type="match status" value="1"/>
</dbReference>
<feature type="transmembrane region" description="Helical" evidence="7">
    <location>
        <begin position="177"/>
        <end position="197"/>
    </location>
</feature>
<evidence type="ECO:0000256" key="1">
    <source>
        <dbReference type="ARBA" id="ARBA00004651"/>
    </source>
</evidence>
<feature type="transmembrane region" description="Helical" evidence="7">
    <location>
        <begin position="378"/>
        <end position="398"/>
    </location>
</feature>
<evidence type="ECO:0000313" key="10">
    <source>
        <dbReference type="Proteomes" id="UP000077787"/>
    </source>
</evidence>
<feature type="transmembrane region" description="Helical" evidence="7">
    <location>
        <begin position="260"/>
        <end position="276"/>
    </location>
</feature>
<accession>A0A172WM36</accession>
<feature type="transmembrane region" description="Helical" evidence="7">
    <location>
        <begin position="352"/>
        <end position="372"/>
    </location>
</feature>
<comment type="similarity">
    <text evidence="2">Belongs to the DedA family.</text>
</comment>
<evidence type="ECO:0000256" key="3">
    <source>
        <dbReference type="ARBA" id="ARBA00022475"/>
    </source>
</evidence>
<comment type="subcellular location">
    <subcellularLocation>
        <location evidence="1">Cell membrane</location>
        <topology evidence="1">Multi-pass membrane protein</topology>
    </subcellularLocation>
</comment>
<feature type="domain" description="Phosphatidic acid phosphatase type 2/haloperoxidase" evidence="8">
    <location>
        <begin position="283"/>
        <end position="393"/>
    </location>
</feature>
<feature type="transmembrane region" description="Helical" evidence="7">
    <location>
        <begin position="64"/>
        <end position="81"/>
    </location>
</feature>
<dbReference type="InterPro" id="IPR000326">
    <property type="entry name" value="PAP2/HPO"/>
</dbReference>
<keyword evidence="4 7" id="KW-0812">Transmembrane</keyword>
<proteinExistence type="inferred from homology"/>
<dbReference type="Pfam" id="PF09335">
    <property type="entry name" value="VTT_dom"/>
    <property type="match status" value="1"/>
</dbReference>
<gene>
    <name evidence="9" type="ORF">PS273GM_04225</name>
</gene>
<dbReference type="CDD" id="cd03392">
    <property type="entry name" value="PAP2_like_2"/>
    <property type="match status" value="1"/>
</dbReference>
<protein>
    <submittedName>
        <fullName evidence="9">Phosphoesterase</fullName>
    </submittedName>
</protein>
<evidence type="ECO:0000256" key="2">
    <source>
        <dbReference type="ARBA" id="ARBA00010792"/>
    </source>
</evidence>
<feature type="transmembrane region" description="Helical" evidence="7">
    <location>
        <begin position="320"/>
        <end position="340"/>
    </location>
</feature>
<dbReference type="PANTHER" id="PTHR30353">
    <property type="entry name" value="INNER MEMBRANE PROTEIN DEDA-RELATED"/>
    <property type="match status" value="1"/>
</dbReference>
<feature type="transmembrane region" description="Helical" evidence="7">
    <location>
        <begin position="143"/>
        <end position="165"/>
    </location>
</feature>
<dbReference type="SUPFAM" id="SSF48317">
    <property type="entry name" value="Acid phosphatase/Vanadium-dependent haloperoxidase"/>
    <property type="match status" value="1"/>
</dbReference>
<evidence type="ECO:0000259" key="8">
    <source>
        <dbReference type="SMART" id="SM00014"/>
    </source>
</evidence>
<dbReference type="InterPro" id="IPR032816">
    <property type="entry name" value="VTT_dom"/>
</dbReference>
<dbReference type="eggNOG" id="COG0586">
    <property type="taxonomic scope" value="Bacteria"/>
</dbReference>
<dbReference type="InterPro" id="IPR036938">
    <property type="entry name" value="PAP2/HPO_sf"/>
</dbReference>
<evidence type="ECO:0000313" key="9">
    <source>
        <dbReference type="EMBL" id="ANF24406.1"/>
    </source>
</evidence>
<dbReference type="EMBL" id="CP015641">
    <property type="protein sequence ID" value="ANF24406.1"/>
    <property type="molecule type" value="Genomic_DNA"/>
</dbReference>
<dbReference type="RefSeq" id="WP_064480685.1">
    <property type="nucleotide sequence ID" value="NZ_CP015641.1"/>
</dbReference>
<feature type="transmembrane region" description="Helical" evidence="7">
    <location>
        <begin position="283"/>
        <end position="300"/>
    </location>
</feature>
<sequence length="439" mass="47276">MPEWLTALSNWLTEHPQWLGLSLFVVACLECLAIVGLLMPGTVLVFAIAVVAGSGVLSLGETLLLGYAGGLLGDLLSYGLGRRYHQNIRSLRGLRDHPEWLTRAELYFERYGIASLLVGRFIGPLRPMLPVTAGMLDMPFGRFFLVSLVAAAGWSMAYLLPGWAAGAAVRLPLPEGFWSEAGVLTAALLLLVGGVVHGSLHQMRWVTPLAAGLSAAVLTGLFIGWPYLVELDEGLMTVIQGERSPIFDRLMVVVTRAGDFQTQLWAAVLLSLLLIATKQWRAAAFTILTLLGTALANGALKATFGRIRPEILLEPLHSFSFPSGHSSAAFAFFLTLGVLAGRGQPPRLRLAWVLLGVLPATAIALSRVYLGVHWPTDVIAGAVLAASICAASLTLVQWRAPMTTLSPKIWWLILPATLGLIGAFAIWALPGAMLLYRYQ</sequence>